<dbReference type="EMBL" id="JAFCLK010000023">
    <property type="protein sequence ID" value="MBR1138664.1"/>
    <property type="molecule type" value="Genomic_DNA"/>
</dbReference>
<evidence type="ECO:0000313" key="4">
    <source>
        <dbReference type="Proteomes" id="UP001314635"/>
    </source>
</evidence>
<evidence type="ECO:0000256" key="1">
    <source>
        <dbReference type="SAM" id="Phobius"/>
    </source>
</evidence>
<evidence type="ECO:0000259" key="2">
    <source>
        <dbReference type="Pfam" id="PF01757"/>
    </source>
</evidence>
<reference evidence="4" key="1">
    <citation type="journal article" date="2021" name="ISME J.">
        <title>Evolutionary origin and ecological implication of a unique nif island in free-living Bradyrhizobium lineages.</title>
        <authorList>
            <person name="Tao J."/>
        </authorList>
    </citation>
    <scope>NUCLEOTIDE SEQUENCE [LARGE SCALE GENOMIC DNA]</scope>
    <source>
        <strain evidence="4">SZCCT0094</strain>
    </source>
</reference>
<keyword evidence="1" id="KW-0472">Membrane</keyword>
<feature type="transmembrane region" description="Helical" evidence="1">
    <location>
        <begin position="168"/>
        <end position="188"/>
    </location>
</feature>
<feature type="transmembrane region" description="Helical" evidence="1">
    <location>
        <begin position="59"/>
        <end position="81"/>
    </location>
</feature>
<proteinExistence type="predicted"/>
<keyword evidence="3" id="KW-0012">Acyltransferase</keyword>
<dbReference type="GO" id="GO:0016746">
    <property type="term" value="F:acyltransferase activity"/>
    <property type="evidence" value="ECO:0007669"/>
    <property type="project" value="UniProtKB-KW"/>
</dbReference>
<name>A0ABS5GBF6_9BRAD</name>
<dbReference type="Pfam" id="PF01757">
    <property type="entry name" value="Acyl_transf_3"/>
    <property type="match status" value="1"/>
</dbReference>
<feature type="transmembrane region" description="Helical" evidence="1">
    <location>
        <begin position="21"/>
        <end position="39"/>
    </location>
</feature>
<feature type="transmembrane region" description="Helical" evidence="1">
    <location>
        <begin position="340"/>
        <end position="362"/>
    </location>
</feature>
<dbReference type="InterPro" id="IPR002656">
    <property type="entry name" value="Acyl_transf_3_dom"/>
</dbReference>
<keyword evidence="1" id="KW-1133">Transmembrane helix</keyword>
<accession>A0ABS5GBF6</accession>
<feature type="transmembrane region" description="Helical" evidence="1">
    <location>
        <begin position="195"/>
        <end position="219"/>
    </location>
</feature>
<keyword evidence="1" id="KW-0812">Transmembrane</keyword>
<feature type="transmembrane region" description="Helical" evidence="1">
    <location>
        <begin position="102"/>
        <end position="121"/>
    </location>
</feature>
<dbReference type="Proteomes" id="UP001314635">
    <property type="component" value="Unassembled WGS sequence"/>
</dbReference>
<feature type="transmembrane region" description="Helical" evidence="1">
    <location>
        <begin position="313"/>
        <end position="334"/>
    </location>
</feature>
<dbReference type="PANTHER" id="PTHR23028:SF134">
    <property type="entry name" value="PUTATIVE (AFU_ORTHOLOGUE AFUA_4G08520)-RELATED"/>
    <property type="match status" value="1"/>
</dbReference>
<organism evidence="3 4">
    <name type="scientific">Bradyrhizobium denitrificans</name>
    <dbReference type="NCBI Taxonomy" id="2734912"/>
    <lineage>
        <taxon>Bacteria</taxon>
        <taxon>Pseudomonadati</taxon>
        <taxon>Pseudomonadota</taxon>
        <taxon>Alphaproteobacteria</taxon>
        <taxon>Hyphomicrobiales</taxon>
        <taxon>Nitrobacteraceae</taxon>
        <taxon>Bradyrhizobium</taxon>
    </lineage>
</organism>
<dbReference type="PANTHER" id="PTHR23028">
    <property type="entry name" value="ACETYLTRANSFERASE"/>
    <property type="match status" value="1"/>
</dbReference>
<comment type="caution">
    <text evidence="3">The sequence shown here is derived from an EMBL/GenBank/DDBJ whole genome shotgun (WGS) entry which is preliminary data.</text>
</comment>
<keyword evidence="3" id="KW-0808">Transferase</keyword>
<keyword evidence="4" id="KW-1185">Reference proteome</keyword>
<feature type="domain" description="Acyltransferase 3" evidence="2">
    <location>
        <begin position="13"/>
        <end position="355"/>
    </location>
</feature>
<evidence type="ECO:0000313" key="3">
    <source>
        <dbReference type="EMBL" id="MBR1138664.1"/>
    </source>
</evidence>
<dbReference type="RefSeq" id="WP_012044646.1">
    <property type="nucleotide sequence ID" value="NZ_JABFDP010000035.1"/>
</dbReference>
<sequence>MAATERGDAGRVDYLDGLRGVAALAVLIGHSWLMFSQPISSYHVTDGVAALPAVLLKIIGHVSNSNSAVCIFFLLSGYVMADFGQGTLLSFPAQMVRRYIRLAIPILMTSSFAYLLLRFGLFRNAEAGRLFGEWAGQWYQFAPSGPSMVYEALVGTFSSGSNAYNPNLWTMHPELLGSFYVLLINAVAASRRWRMTLYACLIAYYLFDYLPLFAVGALLREYEIEVRQLDRFPGAPITLCIIGLYLCTFPDATLGPKLQIVYPLPEFNLDNARNWHSIGATLLLIGVLTSRAAQRPLASSPAKMLGRISFTLYLIHVPILCSLGSWLIVALAPYGYTPAAAFGLFVTFFTCLVLSTLLSPLVDGSAVSMSRKLGRRVDELMADDKVPFERLSSQYPPPVAP</sequence>
<gene>
    <name evidence="3" type="ORF">JQ619_23135</name>
</gene>
<protein>
    <submittedName>
        <fullName evidence="3">Acyltransferase</fullName>
    </submittedName>
</protein>
<dbReference type="InterPro" id="IPR050879">
    <property type="entry name" value="Acyltransferase_3"/>
</dbReference>